<feature type="chain" id="PRO_5045859339" description="Lipoprotein" evidence="2">
    <location>
        <begin position="22"/>
        <end position="239"/>
    </location>
</feature>
<keyword evidence="4" id="KW-1185">Reference proteome</keyword>
<feature type="region of interest" description="Disordered" evidence="1">
    <location>
        <begin position="22"/>
        <end position="77"/>
    </location>
</feature>
<gene>
    <name evidence="3" type="ORF">LC087_11955</name>
</gene>
<name>A0ABY9JS06_9BACI</name>
<evidence type="ECO:0000256" key="2">
    <source>
        <dbReference type="SAM" id="SignalP"/>
    </source>
</evidence>
<protein>
    <recommendedName>
        <fullName evidence="5">Lipoprotein</fullName>
    </recommendedName>
</protein>
<proteinExistence type="predicted"/>
<evidence type="ECO:0000313" key="3">
    <source>
        <dbReference type="EMBL" id="WLR41594.1"/>
    </source>
</evidence>
<evidence type="ECO:0008006" key="5">
    <source>
        <dbReference type="Google" id="ProtNLM"/>
    </source>
</evidence>
<evidence type="ECO:0000313" key="4">
    <source>
        <dbReference type="Proteomes" id="UP001197974"/>
    </source>
</evidence>
<feature type="compositionally biased region" description="Acidic residues" evidence="1">
    <location>
        <begin position="50"/>
        <end position="64"/>
    </location>
</feature>
<dbReference type="RefSeq" id="WP_226542203.1">
    <property type="nucleotide sequence ID" value="NZ_CP129013.1"/>
</dbReference>
<accession>A0ABY9JS06</accession>
<feature type="signal peptide" evidence="2">
    <location>
        <begin position="1"/>
        <end position="21"/>
    </location>
</feature>
<dbReference type="EMBL" id="CP129013">
    <property type="protein sequence ID" value="WLR41594.1"/>
    <property type="molecule type" value="Genomic_DNA"/>
</dbReference>
<dbReference type="Proteomes" id="UP001197974">
    <property type="component" value="Chromosome"/>
</dbReference>
<feature type="compositionally biased region" description="Basic and acidic residues" evidence="1">
    <location>
        <begin position="26"/>
        <end position="49"/>
    </location>
</feature>
<sequence length="239" mass="27480">MISRKWLFVLVAMVLVTTACSNDSEQAEKKTTQDSEQSKEGAVTKKEDKQEEESISSEDEQKEEEEAKKEEETDEQGIDYRSFRPQKWVVKTFENQDGTIRTETIVDINDEYVQELVELGSSATTKIYRWTENEVTLVYEENGLDTVESILDNFKLIEVSEPILGKNASWELTSENETVTTPIGDYDEVILVQKESEEVVGEMTTYKQYYASEMGVVKYIYDQTGEQGFTEEFILTDVK</sequence>
<dbReference type="PROSITE" id="PS51257">
    <property type="entry name" value="PROKAR_LIPOPROTEIN"/>
    <property type="match status" value="1"/>
</dbReference>
<keyword evidence="2" id="KW-0732">Signal</keyword>
<organism evidence="3 4">
    <name type="scientific">Bacillus carboniphilus</name>
    <dbReference type="NCBI Taxonomy" id="86663"/>
    <lineage>
        <taxon>Bacteria</taxon>
        <taxon>Bacillati</taxon>
        <taxon>Bacillota</taxon>
        <taxon>Bacilli</taxon>
        <taxon>Bacillales</taxon>
        <taxon>Bacillaceae</taxon>
        <taxon>Bacillus</taxon>
    </lineage>
</organism>
<evidence type="ECO:0000256" key="1">
    <source>
        <dbReference type="SAM" id="MobiDB-lite"/>
    </source>
</evidence>
<reference evidence="3 4" key="1">
    <citation type="submission" date="2023-06" db="EMBL/GenBank/DDBJ databases">
        <title>Five Gram-positive bacteria isolated from mangrove sediments in Shenzhen, Guangdong, China.</title>
        <authorList>
            <person name="Yu S."/>
            <person name="Zheng W."/>
            <person name="Huang Y."/>
        </authorList>
    </citation>
    <scope>NUCLEOTIDE SEQUENCE [LARGE SCALE GENOMIC DNA]</scope>
    <source>
        <strain evidence="3 4">SaN35-3</strain>
    </source>
</reference>